<proteinExistence type="predicted"/>
<dbReference type="OrthoDB" id="5348845at2"/>
<keyword evidence="2" id="KW-1185">Reference proteome</keyword>
<name>A0A2N1IZC9_9BACT</name>
<evidence type="ECO:0000313" key="2">
    <source>
        <dbReference type="Proteomes" id="UP000233248"/>
    </source>
</evidence>
<dbReference type="RefSeq" id="WP_101185963.1">
    <property type="nucleotide sequence ID" value="NZ_CP031218.1"/>
</dbReference>
<gene>
    <name evidence="1" type="ORF">CP960_13385</name>
</gene>
<organism evidence="1 2">
    <name type="scientific">Malaciobacter halophilus</name>
    <dbReference type="NCBI Taxonomy" id="197482"/>
    <lineage>
        <taxon>Bacteria</taxon>
        <taxon>Pseudomonadati</taxon>
        <taxon>Campylobacterota</taxon>
        <taxon>Epsilonproteobacteria</taxon>
        <taxon>Campylobacterales</taxon>
        <taxon>Arcobacteraceae</taxon>
        <taxon>Malaciobacter</taxon>
    </lineage>
</organism>
<dbReference type="KEGG" id="ahs:AHALO_2599"/>
<evidence type="ECO:0008006" key="3">
    <source>
        <dbReference type="Google" id="ProtNLM"/>
    </source>
</evidence>
<evidence type="ECO:0000313" key="1">
    <source>
        <dbReference type="EMBL" id="PKI79655.1"/>
    </source>
</evidence>
<dbReference type="EMBL" id="NXIF01000089">
    <property type="protein sequence ID" value="PKI79655.1"/>
    <property type="molecule type" value="Genomic_DNA"/>
</dbReference>
<dbReference type="Proteomes" id="UP000233248">
    <property type="component" value="Unassembled WGS sequence"/>
</dbReference>
<accession>A0A2N1IZC9</accession>
<dbReference type="AlphaFoldDB" id="A0A2N1IZC9"/>
<reference evidence="1 2" key="1">
    <citation type="submission" date="2017-09" db="EMBL/GenBank/DDBJ databases">
        <title>Genomics of the genus Arcobacter.</title>
        <authorList>
            <person name="Perez-Cataluna A."/>
            <person name="Figueras M.J."/>
            <person name="Salas-Masso N."/>
        </authorList>
    </citation>
    <scope>NUCLEOTIDE SEQUENCE [LARGE SCALE GENOMIC DNA]</scope>
    <source>
        <strain evidence="1 2">DSM 18005</strain>
    </source>
</reference>
<protein>
    <recommendedName>
        <fullName evidence="3">YcxB-like protein domain-containing protein</fullName>
    </recommendedName>
</protein>
<sequence length="117" mass="13876">MIFILFFGLLVILFVGLNIYDNMNLNRLEEYIKKQDCQTYIYSRGSYKAICQNGILILNNSFIVDINKDKKEILYKDIKQIVVKNNSILLNETKLDFKHKNSLDKFYNLLQDKLNDE</sequence>
<comment type="caution">
    <text evidence="1">The sequence shown here is derived from an EMBL/GenBank/DDBJ whole genome shotgun (WGS) entry which is preliminary data.</text>
</comment>